<dbReference type="GeneID" id="81597337"/>
<dbReference type="Pfam" id="PF12051">
    <property type="entry name" value="DUF3533"/>
    <property type="match status" value="1"/>
</dbReference>
<keyword evidence="1" id="KW-0472">Membrane</keyword>
<dbReference type="GO" id="GO:0016020">
    <property type="term" value="C:membrane"/>
    <property type="evidence" value="ECO:0007669"/>
    <property type="project" value="TreeGrafter"/>
</dbReference>
<dbReference type="PANTHER" id="PTHR34814">
    <property type="entry name" value="NITROSOGUANIDINE RESISTANCE PROTEIN SNG1"/>
    <property type="match status" value="1"/>
</dbReference>
<dbReference type="InterPro" id="IPR053001">
    <property type="entry name" value="MNNG_permease-like"/>
</dbReference>
<proteinExistence type="predicted"/>
<dbReference type="PANTHER" id="PTHR34814:SF1">
    <property type="entry name" value="NITROSOGUANIDINE RESISTANCE PROTEIN SNG1"/>
    <property type="match status" value="1"/>
</dbReference>
<feature type="transmembrane region" description="Helical" evidence="1">
    <location>
        <begin position="263"/>
        <end position="286"/>
    </location>
</feature>
<dbReference type="EMBL" id="JAPVEA010000003">
    <property type="protein sequence ID" value="KAJ5456129.1"/>
    <property type="molecule type" value="Genomic_DNA"/>
</dbReference>
<keyword evidence="1" id="KW-0812">Transmembrane</keyword>
<feature type="domain" description="DUF3533" evidence="2">
    <location>
        <begin position="2"/>
        <end position="150"/>
    </location>
</feature>
<dbReference type="RefSeq" id="XP_056768501.1">
    <property type="nucleotide sequence ID" value="XM_056907094.1"/>
</dbReference>
<keyword evidence="4" id="KW-1185">Reference proteome</keyword>
<comment type="caution">
    <text evidence="3">The sequence shown here is derived from an EMBL/GenBank/DDBJ whole genome shotgun (WGS) entry which is preliminary data.</text>
</comment>
<dbReference type="AlphaFoldDB" id="A0AAD6G4J5"/>
<dbReference type="InterPro" id="IPR022703">
    <property type="entry name" value="DUF3533"/>
</dbReference>
<evidence type="ECO:0000259" key="2">
    <source>
        <dbReference type="Pfam" id="PF12051"/>
    </source>
</evidence>
<evidence type="ECO:0000313" key="4">
    <source>
        <dbReference type="Proteomes" id="UP001213681"/>
    </source>
</evidence>
<reference evidence="3" key="2">
    <citation type="journal article" date="2023" name="IMA Fungus">
        <title>Comparative genomic study of the Penicillium genus elucidates a diverse pangenome and 15 lateral gene transfer events.</title>
        <authorList>
            <person name="Petersen C."/>
            <person name="Sorensen T."/>
            <person name="Nielsen M.R."/>
            <person name="Sondergaard T.E."/>
            <person name="Sorensen J.L."/>
            <person name="Fitzpatrick D.A."/>
            <person name="Frisvad J.C."/>
            <person name="Nielsen K.L."/>
        </authorList>
    </citation>
    <scope>NUCLEOTIDE SEQUENCE</scope>
    <source>
        <strain evidence="3">IBT 16125</strain>
    </source>
</reference>
<sequence>MSALPVWVVDFDGQVELYRSTNPLVGPLVTNITEDIIGSSPVYDERAYVAIIINSNATALLYAALSKGNTSYNPKGAVSVVTLSTRDQVSFSSYITPAIYQFESAVLSKFGSAWVKVVANENFTQLATVPQAVNPGIGFTSLDLRPFRPAIIWRIVSNIVAYFFLSLFYSFVSLAYYVPLSNPSAPGTVPATNANKYGARSFVVYWMLNWVGISALGFLYENIAMVITNVGTGFYALNLAPMIETVVEASRTILFDTHSRIGLDFAILFVWIAVSLAFFPVANFIMRWRIMRFGK</sequence>
<dbReference type="Proteomes" id="UP001213681">
    <property type="component" value="Unassembled WGS sequence"/>
</dbReference>
<protein>
    <recommendedName>
        <fullName evidence="2">DUF3533 domain-containing protein</fullName>
    </recommendedName>
</protein>
<feature type="transmembrane region" description="Helical" evidence="1">
    <location>
        <begin position="155"/>
        <end position="177"/>
    </location>
</feature>
<feature type="transmembrane region" description="Helical" evidence="1">
    <location>
        <begin position="47"/>
        <end position="65"/>
    </location>
</feature>
<gene>
    <name evidence="3" type="ORF">N7458_003712</name>
</gene>
<organism evidence="3 4">
    <name type="scientific">Penicillium daleae</name>
    <dbReference type="NCBI Taxonomy" id="63821"/>
    <lineage>
        <taxon>Eukaryota</taxon>
        <taxon>Fungi</taxon>
        <taxon>Dikarya</taxon>
        <taxon>Ascomycota</taxon>
        <taxon>Pezizomycotina</taxon>
        <taxon>Eurotiomycetes</taxon>
        <taxon>Eurotiomycetidae</taxon>
        <taxon>Eurotiales</taxon>
        <taxon>Aspergillaceae</taxon>
        <taxon>Penicillium</taxon>
    </lineage>
</organism>
<reference evidence="3" key="1">
    <citation type="submission" date="2022-12" db="EMBL/GenBank/DDBJ databases">
        <authorList>
            <person name="Petersen C."/>
        </authorList>
    </citation>
    <scope>NUCLEOTIDE SEQUENCE</scope>
    <source>
        <strain evidence="3">IBT 16125</strain>
    </source>
</reference>
<evidence type="ECO:0000256" key="1">
    <source>
        <dbReference type="SAM" id="Phobius"/>
    </source>
</evidence>
<accession>A0AAD6G4J5</accession>
<evidence type="ECO:0000313" key="3">
    <source>
        <dbReference type="EMBL" id="KAJ5456129.1"/>
    </source>
</evidence>
<keyword evidence="1" id="KW-1133">Transmembrane helix</keyword>
<feature type="transmembrane region" description="Helical" evidence="1">
    <location>
        <begin position="197"/>
        <end position="219"/>
    </location>
</feature>
<feature type="transmembrane region" description="Helical" evidence="1">
    <location>
        <begin position="226"/>
        <end position="243"/>
    </location>
</feature>
<name>A0AAD6G4J5_9EURO</name>